<accession>I4AFY4</accession>
<name>I4AFY4_BERLS</name>
<dbReference type="Proteomes" id="UP000006054">
    <property type="component" value="Chromosome"/>
</dbReference>
<sequence length="378" mass="45105">MTDRYYWELDPKLEELIIPENKQLIIEKLSASDVYLFGYIADSISIPYAFYNRFTIDEWGEEIVEKIHNQALFFLNKLPIESLSYKNASHISALRFIHLFNLPNDINKLMDYVLSKNSDSEDESLGYLVISTLFKLYKNESKITFSIDYFFQWLIKNSKTENEFYICSLISRLAHNHVPAYNWIKERFHSLHFTIQEGVIIEAFAVKKQSKFYDFIFHNMKYFDTKPPKYGLQNYIDIYEIYNDIAVYINKLEKMNAYPCSKELSHLYSISNHYFLKKKEILFEKILLNNQIDVENRTDFFILSINDMRSNKCKNTLPKGDIEEFISSLEKRNKVYQETNNDSHEAFIIEVCLDKIYEALNKKQILSSVEWYDKWVSF</sequence>
<keyword evidence="2" id="KW-1185">Reference proteome</keyword>
<dbReference type="AlphaFoldDB" id="I4AFY4"/>
<gene>
    <name evidence="1" type="ordered locus">Fleli_0391</name>
</gene>
<organism evidence="1 2">
    <name type="scientific">Bernardetia litoralis (strain ATCC 23117 / DSM 6794 / NBRC 15988 / NCIMB 1366 / Fx l1 / Sio-4)</name>
    <name type="common">Flexibacter litoralis</name>
    <dbReference type="NCBI Taxonomy" id="880071"/>
    <lineage>
        <taxon>Bacteria</taxon>
        <taxon>Pseudomonadati</taxon>
        <taxon>Bacteroidota</taxon>
        <taxon>Cytophagia</taxon>
        <taxon>Cytophagales</taxon>
        <taxon>Bernardetiaceae</taxon>
        <taxon>Bernardetia</taxon>
    </lineage>
</organism>
<protein>
    <submittedName>
        <fullName evidence="1">Uncharacterized protein</fullName>
    </submittedName>
</protein>
<proteinExistence type="predicted"/>
<dbReference type="KEGG" id="fli:Fleli_0391"/>
<evidence type="ECO:0000313" key="1">
    <source>
        <dbReference type="EMBL" id="AFM02869.1"/>
    </source>
</evidence>
<evidence type="ECO:0000313" key="2">
    <source>
        <dbReference type="Proteomes" id="UP000006054"/>
    </source>
</evidence>
<dbReference type="RefSeq" id="WP_014796331.1">
    <property type="nucleotide sequence ID" value="NC_018018.1"/>
</dbReference>
<dbReference type="HOGENOM" id="CLU_731048_0_0_10"/>
<dbReference type="EMBL" id="CP003345">
    <property type="protein sequence ID" value="AFM02869.1"/>
    <property type="molecule type" value="Genomic_DNA"/>
</dbReference>
<reference evidence="2" key="1">
    <citation type="submission" date="2012-06" db="EMBL/GenBank/DDBJ databases">
        <title>The complete genome of Flexibacter litoralis DSM 6794.</title>
        <authorList>
            <person name="Lucas S."/>
            <person name="Copeland A."/>
            <person name="Lapidus A."/>
            <person name="Glavina del Rio T."/>
            <person name="Dalin E."/>
            <person name="Tice H."/>
            <person name="Bruce D."/>
            <person name="Goodwin L."/>
            <person name="Pitluck S."/>
            <person name="Peters L."/>
            <person name="Ovchinnikova G."/>
            <person name="Lu M."/>
            <person name="Kyrpides N."/>
            <person name="Mavromatis K."/>
            <person name="Ivanova N."/>
            <person name="Brettin T."/>
            <person name="Detter J.C."/>
            <person name="Han C."/>
            <person name="Larimer F."/>
            <person name="Land M."/>
            <person name="Hauser L."/>
            <person name="Markowitz V."/>
            <person name="Cheng J.-F."/>
            <person name="Hugenholtz P."/>
            <person name="Woyke T."/>
            <person name="Wu D."/>
            <person name="Spring S."/>
            <person name="Lang E."/>
            <person name="Kopitz M."/>
            <person name="Brambilla E."/>
            <person name="Klenk H.-P."/>
            <person name="Eisen J.A."/>
        </authorList>
    </citation>
    <scope>NUCLEOTIDE SEQUENCE [LARGE SCALE GENOMIC DNA]</scope>
    <source>
        <strain evidence="2">ATCC 23117 / DSM 6794 / NBRC 15988 / NCIMB 1366 / Sio-4</strain>
    </source>
</reference>